<feature type="transmembrane region" description="Helical" evidence="5">
    <location>
        <begin position="684"/>
        <end position="705"/>
    </location>
</feature>
<feature type="non-terminal residue" evidence="8">
    <location>
        <position position="1"/>
    </location>
</feature>
<evidence type="ECO:0000256" key="3">
    <source>
        <dbReference type="PROSITE-ProRule" id="PRU00708"/>
    </source>
</evidence>
<dbReference type="CDD" id="cd16454">
    <property type="entry name" value="RING-H2_PA-TM-RING"/>
    <property type="match status" value="1"/>
</dbReference>
<feature type="transmembrane region" description="Helical" evidence="5">
    <location>
        <begin position="658"/>
        <end position="678"/>
    </location>
</feature>
<evidence type="ECO:0000259" key="6">
    <source>
        <dbReference type="PROSITE" id="PS50089"/>
    </source>
</evidence>
<name>A0A812M7E8_9DINO</name>
<gene>
    <name evidence="8" type="primary">slc47a1</name>
    <name evidence="8" type="ORF">SNEC2469_LOCUS5856</name>
</gene>
<protein>
    <submittedName>
        <fullName evidence="8">Slc47a1 protein</fullName>
    </submittedName>
</protein>
<comment type="caution">
    <text evidence="8">The sequence shown here is derived from an EMBL/GenBank/DDBJ whole genome shotgun (WGS) entry which is preliminary data.</text>
</comment>
<dbReference type="Gene3D" id="1.25.40.10">
    <property type="entry name" value="Tetratricopeptide repeat domain"/>
    <property type="match status" value="2"/>
</dbReference>
<dbReference type="SMART" id="SM00184">
    <property type="entry name" value="RING"/>
    <property type="match status" value="1"/>
</dbReference>
<dbReference type="InterPro" id="IPR002885">
    <property type="entry name" value="PPR_rpt"/>
</dbReference>
<dbReference type="SUPFAM" id="SSF57850">
    <property type="entry name" value="RING/U-box"/>
    <property type="match status" value="1"/>
</dbReference>
<feature type="domain" description="EF-hand" evidence="7">
    <location>
        <begin position="1248"/>
        <end position="1283"/>
    </location>
</feature>
<keyword evidence="5" id="KW-1133">Transmembrane helix</keyword>
<dbReference type="Gene3D" id="3.30.40.10">
    <property type="entry name" value="Zinc/RING finger domain, C3HC4 (zinc finger)"/>
    <property type="match status" value="1"/>
</dbReference>
<feature type="transmembrane region" description="Helical" evidence="5">
    <location>
        <begin position="921"/>
        <end position="941"/>
    </location>
</feature>
<feature type="transmembrane region" description="Helical" evidence="5">
    <location>
        <begin position="626"/>
        <end position="646"/>
    </location>
</feature>
<dbReference type="Proteomes" id="UP000601435">
    <property type="component" value="Unassembled WGS sequence"/>
</dbReference>
<dbReference type="GO" id="GO:0015297">
    <property type="term" value="F:antiporter activity"/>
    <property type="evidence" value="ECO:0007669"/>
    <property type="project" value="InterPro"/>
</dbReference>
<feature type="transmembrane region" description="Helical" evidence="5">
    <location>
        <begin position="741"/>
        <end position="759"/>
    </location>
</feature>
<dbReference type="InterPro" id="IPR002048">
    <property type="entry name" value="EF_hand_dom"/>
</dbReference>
<dbReference type="Pfam" id="PF13639">
    <property type="entry name" value="zf-RING_2"/>
    <property type="match status" value="1"/>
</dbReference>
<feature type="domain" description="RING-type" evidence="6">
    <location>
        <begin position="1006"/>
        <end position="1048"/>
    </location>
</feature>
<dbReference type="InterPro" id="IPR013083">
    <property type="entry name" value="Znf_RING/FYVE/PHD"/>
</dbReference>
<evidence type="ECO:0000256" key="1">
    <source>
        <dbReference type="ARBA" id="ARBA00010199"/>
    </source>
</evidence>
<dbReference type="PANTHER" id="PTHR11206">
    <property type="entry name" value="MULTIDRUG RESISTANCE PROTEIN"/>
    <property type="match status" value="1"/>
</dbReference>
<evidence type="ECO:0000256" key="2">
    <source>
        <dbReference type="PROSITE-ProRule" id="PRU00175"/>
    </source>
</evidence>
<dbReference type="PROSITE" id="PS50222">
    <property type="entry name" value="EF_HAND_2"/>
    <property type="match status" value="1"/>
</dbReference>
<keyword evidence="2" id="KW-0862">Zinc</keyword>
<feature type="transmembrane region" description="Helical" evidence="5">
    <location>
        <begin position="779"/>
        <end position="798"/>
    </location>
</feature>
<dbReference type="GO" id="GO:0005509">
    <property type="term" value="F:calcium ion binding"/>
    <property type="evidence" value="ECO:0007669"/>
    <property type="project" value="InterPro"/>
</dbReference>
<dbReference type="PROSITE" id="PS00018">
    <property type="entry name" value="EF_HAND_1"/>
    <property type="match status" value="1"/>
</dbReference>
<dbReference type="InterPro" id="IPR018247">
    <property type="entry name" value="EF_Hand_1_Ca_BS"/>
</dbReference>
<keyword evidence="2" id="KW-0479">Metal-binding</keyword>
<dbReference type="GO" id="GO:0005737">
    <property type="term" value="C:cytoplasm"/>
    <property type="evidence" value="ECO:0007669"/>
    <property type="project" value="UniProtKB-ARBA"/>
</dbReference>
<evidence type="ECO:0000313" key="9">
    <source>
        <dbReference type="Proteomes" id="UP000601435"/>
    </source>
</evidence>
<feature type="coiled-coil region" evidence="4">
    <location>
        <begin position="1063"/>
        <end position="1110"/>
    </location>
</feature>
<evidence type="ECO:0000256" key="4">
    <source>
        <dbReference type="SAM" id="Coils"/>
    </source>
</evidence>
<sequence length="1289" mass="140609">KRNPRLFRNLYMRSKVLIDSSIEADVVTATSAISACERTSVWQGAVLMSQNMIHCSLPPDIVSRGATLSACEKGCQWTLAFQIGSSICSSAPTNSHVHNSCLSAGARATEWQTVLHMMQALRHKRGQPDILSHSSTLHAFDVGLRWQNALHAFSHMQTDGPQPNVVSASSAISAASAVPRGGAWALQALMQLGTSRLQANTICCNAAVSACAASSLWEEGIHVFKGMLCRGPTPTMVTHGALMAVVEGVGKWLDVLHLLASGQRLGLQPTLVTCATSLAACRCGRWAWTRAVQLFGSHFAGNGPGGRWPTLVVANAFLGALSTFSQWRTVAKVLEDLGMWRLQPDHHTLASAASSPSRVTVWMQTVSLLQNFGMQPDYSSLASATRTLAQVLIDGLEDKKCVAVTVEIVDQASRTLMAEEPTREAALLQESRLDGFEPWGPFCRKELKGMWALGWPIAVSMFCRFAMFSMDSACVGHLNRPLAESHFLLKSAGANPDAEIPGLPTATYHLLQLEDALESSEMGTEAGTTLRDDSYSPKEYLAASTLSDMITNFLTTPLLAMAFGLNPLIAQSVGSGNLKMVGTWLKLSFFCVTLGTIPFITGFFFVDEMLTSLRFDPDVCYLAGVYARYNSIWVLPNSWYVTMRMYFQAQGKPRPAMYFGLVFLFVNALFLWLLVFGGPENGQWWHVGGLGFIGAALSISCSRIVQSFFYWLYMFVITKAHAPTWPGMGCDFLQRKYLRPYFAQVLPQVGTMLLQFLISQSTTLLVGKLGKLQVSSSSAAAQATVPITVCLLITFSSMTAIRVGMKLGKGAGKAAAQTAWLCLGTQAALTALFAAVALPLRKEFMSLMTNDPQIRQLASELLVPITLNFLFAGAVSTVNGGILASQGRTYLSAVMVMLFELPLSLGTTAILVLAFHVDVHVVYWVQAGVTFVEAVIVLLIISGSDWDKYAEDARARNQMTRQASGQDDSTEVESAQDVQVYSSECANAVDGLPPSEPVDLQAGDTCVICQHELRRGDATRPLPCGHSSWHDDCFLQWLTEQPSCPICRAMVGEDTGVSIFPEVVALSERVADLQSQVEALHLQWHLQALQAHLLQRAVLLESERQRLERQLLLSFEELASSGRQLAEIHGEFIPRWRYQRCRLRFVSVPLHTRHTRPGRIAELESSTQSFDLASSCDSSACSSGPDCRGVSHSAEIGEQARSILARLRNAVMRTPLPGAHVFRALAGRNGRMGPVQAARVLQHLETAASYETLARAFMVLDVDGSGFIEESDWMMALQLPRLLGSAPIT</sequence>
<feature type="transmembrane region" description="Helical" evidence="5">
    <location>
        <begin position="861"/>
        <end position="883"/>
    </location>
</feature>
<keyword evidence="2" id="KW-0863">Zinc-finger</keyword>
<keyword evidence="9" id="KW-1185">Reference proteome</keyword>
<dbReference type="GO" id="GO:0016020">
    <property type="term" value="C:membrane"/>
    <property type="evidence" value="ECO:0007669"/>
    <property type="project" value="InterPro"/>
</dbReference>
<feature type="repeat" description="PPR" evidence="3">
    <location>
        <begin position="200"/>
        <end position="234"/>
    </location>
</feature>
<proteinExistence type="inferred from homology"/>
<evidence type="ECO:0000313" key="8">
    <source>
        <dbReference type="EMBL" id="CAE7259196.1"/>
    </source>
</evidence>
<keyword evidence="5" id="KW-0812">Transmembrane</keyword>
<dbReference type="GO" id="GO:0008270">
    <property type="term" value="F:zinc ion binding"/>
    <property type="evidence" value="ECO:0007669"/>
    <property type="project" value="UniProtKB-KW"/>
</dbReference>
<accession>A0A812M7E8</accession>
<dbReference type="InterPro" id="IPR001841">
    <property type="entry name" value="Znf_RING"/>
</dbReference>
<dbReference type="PROSITE" id="PS51375">
    <property type="entry name" value="PPR"/>
    <property type="match status" value="1"/>
</dbReference>
<dbReference type="PROSITE" id="PS50089">
    <property type="entry name" value="ZF_RING_2"/>
    <property type="match status" value="1"/>
</dbReference>
<dbReference type="EMBL" id="CAJNJA010010560">
    <property type="protein sequence ID" value="CAE7259196.1"/>
    <property type="molecule type" value="Genomic_DNA"/>
</dbReference>
<feature type="transmembrane region" description="Helical" evidence="5">
    <location>
        <begin position="890"/>
        <end position="915"/>
    </location>
</feature>
<dbReference type="Pfam" id="PF01554">
    <property type="entry name" value="MatE"/>
    <property type="match status" value="2"/>
</dbReference>
<evidence type="ECO:0000259" key="7">
    <source>
        <dbReference type="PROSITE" id="PS50222"/>
    </source>
</evidence>
<dbReference type="GO" id="GO:0042910">
    <property type="term" value="F:xenobiotic transmembrane transporter activity"/>
    <property type="evidence" value="ECO:0007669"/>
    <property type="project" value="InterPro"/>
</dbReference>
<keyword evidence="4" id="KW-0175">Coiled coil</keyword>
<comment type="similarity">
    <text evidence="1">Belongs to the multi antimicrobial extrusion (MATE) (TC 2.A.66.1) family.</text>
</comment>
<organism evidence="8 9">
    <name type="scientific">Symbiodinium necroappetens</name>
    <dbReference type="NCBI Taxonomy" id="1628268"/>
    <lineage>
        <taxon>Eukaryota</taxon>
        <taxon>Sar</taxon>
        <taxon>Alveolata</taxon>
        <taxon>Dinophyceae</taxon>
        <taxon>Suessiales</taxon>
        <taxon>Symbiodiniaceae</taxon>
        <taxon>Symbiodinium</taxon>
    </lineage>
</organism>
<feature type="transmembrane region" description="Helical" evidence="5">
    <location>
        <begin position="819"/>
        <end position="841"/>
    </location>
</feature>
<keyword evidence="5" id="KW-0472">Membrane</keyword>
<feature type="transmembrane region" description="Helical" evidence="5">
    <location>
        <begin position="587"/>
        <end position="606"/>
    </location>
</feature>
<dbReference type="InterPro" id="IPR011990">
    <property type="entry name" value="TPR-like_helical_dom_sf"/>
</dbReference>
<reference evidence="8" key="1">
    <citation type="submission" date="2021-02" db="EMBL/GenBank/DDBJ databases">
        <authorList>
            <person name="Dougan E. K."/>
            <person name="Rhodes N."/>
            <person name="Thang M."/>
            <person name="Chan C."/>
        </authorList>
    </citation>
    <scope>NUCLEOTIDE SEQUENCE</scope>
</reference>
<evidence type="ECO:0000256" key="5">
    <source>
        <dbReference type="SAM" id="Phobius"/>
    </source>
</evidence>
<dbReference type="OrthoDB" id="2126698at2759"/>
<dbReference type="InterPro" id="IPR002528">
    <property type="entry name" value="MATE_fam"/>
</dbReference>